<reference evidence="8" key="1">
    <citation type="submission" date="2016-10" db="EMBL/GenBank/DDBJ databases">
        <authorList>
            <person name="Varghese N."/>
            <person name="Submissions S."/>
        </authorList>
    </citation>
    <scope>NUCLEOTIDE SEQUENCE [LARGE SCALE GENOMIC DNA]</scope>
    <source>
        <strain evidence="8">CGMCC 4.3568</strain>
    </source>
</reference>
<dbReference type="FunFam" id="3.30.390.30:FF:000001">
    <property type="entry name" value="Dihydrolipoyl dehydrogenase"/>
    <property type="match status" value="1"/>
</dbReference>
<dbReference type="PANTHER" id="PTHR43014">
    <property type="entry name" value="MERCURIC REDUCTASE"/>
    <property type="match status" value="1"/>
</dbReference>
<feature type="domain" description="Pyridine nucleotide-disulphide oxidoreductase dimerisation" evidence="6">
    <location>
        <begin position="36"/>
        <end position="143"/>
    </location>
</feature>
<dbReference type="GO" id="GO:0003955">
    <property type="term" value="F:NAD(P)H dehydrogenase (quinone) activity"/>
    <property type="evidence" value="ECO:0007669"/>
    <property type="project" value="TreeGrafter"/>
</dbReference>
<accession>A0A1I1C3B5</accession>
<evidence type="ECO:0000313" key="8">
    <source>
        <dbReference type="Proteomes" id="UP000243799"/>
    </source>
</evidence>
<dbReference type="Gene3D" id="3.30.390.30">
    <property type="match status" value="1"/>
</dbReference>
<dbReference type="Proteomes" id="UP000243799">
    <property type="component" value="Unassembled WGS sequence"/>
</dbReference>
<keyword evidence="3" id="KW-0285">Flavoprotein</keyword>
<proteinExistence type="inferred from homology"/>
<dbReference type="SUPFAM" id="SSF55424">
    <property type="entry name" value="FAD/NAD-linked reductases, dimerisation (C-terminal) domain"/>
    <property type="match status" value="1"/>
</dbReference>
<keyword evidence="5" id="KW-0560">Oxidoreductase</keyword>
<sequence>MTGRPQFVYVAGAHGAVVVDNAFNHAGRTLDYHHLPRVTFTSPSIAAAGLTDAQAEEAGYDCECRVLPLEHVPRAIVNHDTRGLVKLVTERDTGRLMGAHVLAEGAGDVIATAVYALHHHMTVQEMGELWCPYLTMAETLKLAAQTFTRDVSKLSCCAA</sequence>
<dbReference type="STRING" id="490629.SAMN05216266_12067"/>
<dbReference type="RefSeq" id="WP_245788756.1">
    <property type="nucleotide sequence ID" value="NZ_FOKG01000020.1"/>
</dbReference>
<dbReference type="EMBL" id="FOKG01000020">
    <property type="protein sequence ID" value="SFB56857.1"/>
    <property type="molecule type" value="Genomic_DNA"/>
</dbReference>
<dbReference type="PRINTS" id="PR00945">
    <property type="entry name" value="HGRDTASE"/>
</dbReference>
<evidence type="ECO:0000256" key="1">
    <source>
        <dbReference type="ARBA" id="ARBA00001974"/>
    </source>
</evidence>
<gene>
    <name evidence="7" type="ORF">SAMN05216266_12067</name>
</gene>
<evidence type="ECO:0000259" key="6">
    <source>
        <dbReference type="Pfam" id="PF02852"/>
    </source>
</evidence>
<evidence type="ECO:0000256" key="5">
    <source>
        <dbReference type="ARBA" id="ARBA00023002"/>
    </source>
</evidence>
<evidence type="ECO:0000256" key="2">
    <source>
        <dbReference type="ARBA" id="ARBA00007532"/>
    </source>
</evidence>
<evidence type="ECO:0000313" key="7">
    <source>
        <dbReference type="EMBL" id="SFB56857.1"/>
    </source>
</evidence>
<dbReference type="PANTHER" id="PTHR43014:SF4">
    <property type="entry name" value="PYRIDINE NUCLEOTIDE-DISULFIDE OXIDOREDUCTASE RCLA-RELATED"/>
    <property type="match status" value="1"/>
</dbReference>
<dbReference type="Pfam" id="PF02852">
    <property type="entry name" value="Pyr_redox_dim"/>
    <property type="match status" value="1"/>
</dbReference>
<dbReference type="AlphaFoldDB" id="A0A1I1C3B5"/>
<dbReference type="InterPro" id="IPR004099">
    <property type="entry name" value="Pyr_nucl-diS_OxRdtase_dimer"/>
</dbReference>
<keyword evidence="8" id="KW-1185">Reference proteome</keyword>
<dbReference type="InterPro" id="IPR016156">
    <property type="entry name" value="FAD/NAD-linked_Rdtase_dimer_sf"/>
</dbReference>
<organism evidence="7 8">
    <name type="scientific">Amycolatopsis marina</name>
    <dbReference type="NCBI Taxonomy" id="490629"/>
    <lineage>
        <taxon>Bacteria</taxon>
        <taxon>Bacillati</taxon>
        <taxon>Actinomycetota</taxon>
        <taxon>Actinomycetes</taxon>
        <taxon>Pseudonocardiales</taxon>
        <taxon>Pseudonocardiaceae</taxon>
        <taxon>Amycolatopsis</taxon>
    </lineage>
</organism>
<comment type="cofactor">
    <cofactor evidence="1">
        <name>FAD</name>
        <dbReference type="ChEBI" id="CHEBI:57692"/>
    </cofactor>
</comment>
<evidence type="ECO:0000256" key="3">
    <source>
        <dbReference type="ARBA" id="ARBA00022630"/>
    </source>
</evidence>
<name>A0A1I1C3B5_9PSEU</name>
<protein>
    <submittedName>
        <fullName evidence="7">Mercuric reductase</fullName>
    </submittedName>
</protein>
<dbReference type="GO" id="GO:0050660">
    <property type="term" value="F:flavin adenine dinucleotide binding"/>
    <property type="evidence" value="ECO:0007669"/>
    <property type="project" value="TreeGrafter"/>
</dbReference>
<comment type="similarity">
    <text evidence="2">Belongs to the class-I pyridine nucleotide-disulfide oxidoreductase family.</text>
</comment>
<evidence type="ECO:0000256" key="4">
    <source>
        <dbReference type="ARBA" id="ARBA00022827"/>
    </source>
</evidence>
<keyword evidence="4" id="KW-0274">FAD</keyword>